<evidence type="ECO:0000256" key="7">
    <source>
        <dbReference type="SAM" id="MobiDB-lite"/>
    </source>
</evidence>
<dbReference type="InterPro" id="IPR029044">
    <property type="entry name" value="Nucleotide-diphossugar_trans"/>
</dbReference>
<dbReference type="GO" id="GO:0003977">
    <property type="term" value="F:UDP-N-acetylglucosamine diphosphorylase activity"/>
    <property type="evidence" value="ECO:0007669"/>
    <property type="project" value="UniProtKB-EC"/>
</dbReference>
<dbReference type="FunFam" id="3.90.550.10:FF:000075">
    <property type="entry name" value="Probable UDP-N-acetylglucosamine pyrophosphorylase"/>
    <property type="match status" value="1"/>
</dbReference>
<dbReference type="Proteomes" id="UP000193642">
    <property type="component" value="Unassembled WGS sequence"/>
</dbReference>
<keyword evidence="5" id="KW-0548">Nucleotidyltransferase</keyword>
<evidence type="ECO:0000256" key="6">
    <source>
        <dbReference type="ARBA" id="ARBA00048493"/>
    </source>
</evidence>
<dbReference type="PANTHER" id="PTHR11952">
    <property type="entry name" value="UDP- GLUCOSE PYROPHOSPHORYLASE"/>
    <property type="match status" value="1"/>
</dbReference>
<protein>
    <recommendedName>
        <fullName evidence="3">UDP-N-acetylglucosamine diphosphorylase</fullName>
        <ecNumber evidence="3">2.7.7.23</ecNumber>
    </recommendedName>
</protein>
<comment type="caution">
    <text evidence="8">The sequence shown here is derived from an EMBL/GenBank/DDBJ whole genome shotgun (WGS) entry which is preliminary data.</text>
</comment>
<dbReference type="InterPro" id="IPR002618">
    <property type="entry name" value="UDPGP_fam"/>
</dbReference>
<dbReference type="EMBL" id="MCGO01000092">
    <property type="protein sequence ID" value="ORY28716.1"/>
    <property type="molecule type" value="Genomic_DNA"/>
</dbReference>
<dbReference type="PANTHER" id="PTHR11952:SF2">
    <property type="entry name" value="LD24639P"/>
    <property type="match status" value="1"/>
</dbReference>
<feature type="region of interest" description="Disordered" evidence="7">
    <location>
        <begin position="406"/>
        <end position="425"/>
    </location>
</feature>
<dbReference type="Pfam" id="PF01704">
    <property type="entry name" value="UDPGP"/>
    <property type="match status" value="1"/>
</dbReference>
<keyword evidence="4 8" id="KW-0808">Transferase</keyword>
<organism evidence="8 9">
    <name type="scientific">Rhizoclosmatium globosum</name>
    <dbReference type="NCBI Taxonomy" id="329046"/>
    <lineage>
        <taxon>Eukaryota</taxon>
        <taxon>Fungi</taxon>
        <taxon>Fungi incertae sedis</taxon>
        <taxon>Chytridiomycota</taxon>
        <taxon>Chytridiomycota incertae sedis</taxon>
        <taxon>Chytridiomycetes</taxon>
        <taxon>Chytridiales</taxon>
        <taxon>Chytriomycetaceae</taxon>
        <taxon>Rhizoclosmatium</taxon>
    </lineage>
</organism>
<evidence type="ECO:0000256" key="1">
    <source>
        <dbReference type="ARBA" id="ARBA00005208"/>
    </source>
</evidence>
<proteinExistence type="inferred from homology"/>
<keyword evidence="9" id="KW-1185">Reference proteome</keyword>
<evidence type="ECO:0000256" key="3">
    <source>
        <dbReference type="ARBA" id="ARBA00012457"/>
    </source>
</evidence>
<dbReference type="AlphaFoldDB" id="A0A1Y2B1V4"/>
<sequence>MPQPLSEEVLRQTFTEAGQGHVFTYFDSLTTEGKAKLLKQLDTIDVNRVNRIFAKATTAPPHDKDAIDPLPFESFSSTLDPNDQPHVTDWRATGLRAIAQGKVAVILLAGGQGTRLGSSSPKGCYDIGLPSHKSLFQIQAERILQIQKIAQRNYPEIASTAIVPFYIMTSEPTRVETENFFKNNNYFGLNVQHVMFFNQGVLPAFTMDGKILMEDKGVVATAPDGNGGIYKALRREGVLADLERRGIPYIHAYCVDNCLVKVADPVFIGYCVSKNAKCGVKVVPKQRASEPVGVVCLRDHKFAVVEYSEIPAELSNQLKDDGKTLMYNAANIANHFYTTEFLNSIEEMEKTMEFHVAKKKIKHIDLATGTLIVPTANNGIKLELFIFDVFPFVEKLAVLETPRKEEFSPLKNGPGSKDGDSPDTSRADVLAQHKRFIEAAGGTVVGDVELSPLVTYGGEGLDKLNGVALQGPKNIESL</sequence>
<evidence type="ECO:0000256" key="2">
    <source>
        <dbReference type="ARBA" id="ARBA00010401"/>
    </source>
</evidence>
<dbReference type="SUPFAM" id="SSF53448">
    <property type="entry name" value="Nucleotide-diphospho-sugar transferases"/>
    <property type="match status" value="1"/>
</dbReference>
<dbReference type="OrthoDB" id="532420at2759"/>
<name>A0A1Y2B1V4_9FUNG</name>
<evidence type="ECO:0000313" key="8">
    <source>
        <dbReference type="EMBL" id="ORY28716.1"/>
    </source>
</evidence>
<dbReference type="STRING" id="329046.A0A1Y2B1V4"/>
<comment type="pathway">
    <text evidence="1">Nucleotide-sugar biosynthesis; UDP-N-acetyl-alpha-D-glucosamine biosynthesis; UDP-N-acetyl-alpha-D-glucosamine from N-acetyl-alpha-D-glucosamine 1-phosphate: step 1/1.</text>
</comment>
<comment type="catalytic activity">
    <reaction evidence="6">
        <text>N-acetyl-alpha-D-glucosamine 1-phosphate + UTP + H(+) = UDP-N-acetyl-alpha-D-glucosamine + diphosphate</text>
        <dbReference type="Rhea" id="RHEA:13509"/>
        <dbReference type="ChEBI" id="CHEBI:15378"/>
        <dbReference type="ChEBI" id="CHEBI:33019"/>
        <dbReference type="ChEBI" id="CHEBI:46398"/>
        <dbReference type="ChEBI" id="CHEBI:57705"/>
        <dbReference type="ChEBI" id="CHEBI:57776"/>
        <dbReference type="EC" id="2.7.7.23"/>
    </reaction>
</comment>
<dbReference type="Gene3D" id="3.90.550.10">
    <property type="entry name" value="Spore Coat Polysaccharide Biosynthesis Protein SpsA, Chain A"/>
    <property type="match status" value="1"/>
</dbReference>
<dbReference type="CDD" id="cd04193">
    <property type="entry name" value="UDPGlcNAc_PPase"/>
    <property type="match status" value="1"/>
</dbReference>
<accession>A0A1Y2B1V4</accession>
<evidence type="ECO:0000256" key="5">
    <source>
        <dbReference type="ARBA" id="ARBA00022695"/>
    </source>
</evidence>
<evidence type="ECO:0000256" key="4">
    <source>
        <dbReference type="ARBA" id="ARBA00022679"/>
    </source>
</evidence>
<gene>
    <name evidence="8" type="ORF">BCR33DRAFT_724906</name>
</gene>
<dbReference type="InterPro" id="IPR039741">
    <property type="entry name" value="UDP-sugar_pyrophosphorylase"/>
</dbReference>
<dbReference type="EC" id="2.7.7.23" evidence="3"/>
<evidence type="ECO:0000313" key="9">
    <source>
        <dbReference type="Proteomes" id="UP000193642"/>
    </source>
</evidence>
<dbReference type="GO" id="GO:0006048">
    <property type="term" value="P:UDP-N-acetylglucosamine biosynthetic process"/>
    <property type="evidence" value="ECO:0007669"/>
    <property type="project" value="TreeGrafter"/>
</dbReference>
<comment type="similarity">
    <text evidence="2">Belongs to the UDPGP type 1 family.</text>
</comment>
<reference evidence="8 9" key="1">
    <citation type="submission" date="2016-07" db="EMBL/GenBank/DDBJ databases">
        <title>Pervasive Adenine N6-methylation of Active Genes in Fungi.</title>
        <authorList>
            <consortium name="DOE Joint Genome Institute"/>
            <person name="Mondo S.J."/>
            <person name="Dannebaum R.O."/>
            <person name="Kuo R.C."/>
            <person name="Labutti K."/>
            <person name="Haridas S."/>
            <person name="Kuo A."/>
            <person name="Salamov A."/>
            <person name="Ahrendt S.R."/>
            <person name="Lipzen A."/>
            <person name="Sullivan W."/>
            <person name="Andreopoulos W.B."/>
            <person name="Clum A."/>
            <person name="Lindquist E."/>
            <person name="Daum C."/>
            <person name="Ramamoorthy G.K."/>
            <person name="Gryganskyi A."/>
            <person name="Culley D."/>
            <person name="Magnuson J.K."/>
            <person name="James T.Y."/>
            <person name="O'Malley M.A."/>
            <person name="Stajich J.E."/>
            <person name="Spatafora J.W."/>
            <person name="Visel A."/>
            <person name="Grigoriev I.V."/>
        </authorList>
    </citation>
    <scope>NUCLEOTIDE SEQUENCE [LARGE SCALE GENOMIC DNA]</scope>
    <source>
        <strain evidence="8 9">JEL800</strain>
    </source>
</reference>